<feature type="region of interest" description="Disordered" evidence="1">
    <location>
        <begin position="77"/>
        <end position="97"/>
    </location>
</feature>
<protein>
    <recommendedName>
        <fullName evidence="4">CU044_5270 family protein</fullName>
    </recommendedName>
</protein>
<name>A0ABP9J8K4_9ACTN</name>
<gene>
    <name evidence="2" type="ORF">GCM10023335_52340</name>
</gene>
<comment type="caution">
    <text evidence="2">The sequence shown here is derived from an EMBL/GenBank/DDBJ whole genome shotgun (WGS) entry which is preliminary data.</text>
</comment>
<reference evidence="3" key="1">
    <citation type="journal article" date="2019" name="Int. J. Syst. Evol. Microbiol.">
        <title>The Global Catalogue of Microorganisms (GCM) 10K type strain sequencing project: providing services to taxonomists for standard genome sequencing and annotation.</title>
        <authorList>
            <consortium name="The Broad Institute Genomics Platform"/>
            <consortium name="The Broad Institute Genome Sequencing Center for Infectious Disease"/>
            <person name="Wu L."/>
            <person name="Ma J."/>
        </authorList>
    </citation>
    <scope>NUCLEOTIDE SEQUENCE [LARGE SCALE GENOMIC DNA]</scope>
    <source>
        <strain evidence="3">JCM 18409</strain>
    </source>
</reference>
<sequence length="387" mass="41244">MKTLAAARPAELDPSLLADSPRQREDFAHITAESRERPVGTSSVSPVRLRPRLLPLGAVATIAASAVVLSVLVGQGTGDTTSTPAATRPPSSTPATLNDRMELLGVAQAAETAAADGTYWQVTTRSENVDVVGERGRRYTLRSTSTEKWSVGVRSGTQSLMVSGLDARTAPRTAADMARWRDAGSPHQVEGQVKADSRLKVRFTVGAGRPMVMHTNMGNKIYALGPNNVSYHDLRALPTDTGTLRQELLRLYRQDGGADGRTAWMLRQIANLITMPVKPGTRAAAYRVLADLPDIRVEGPATDPLGRSGMAIILPVRATTVLGAVEQRLVVDPATGALLSDQSVLVEPSAVARDAGLKPGATVHYEATTQMEWAHRQITVPANAKEG</sequence>
<feature type="region of interest" description="Disordered" evidence="1">
    <location>
        <begin position="1"/>
        <end position="23"/>
    </location>
</feature>
<proteinExistence type="predicted"/>
<accession>A0ABP9J8K4</accession>
<keyword evidence="3" id="KW-1185">Reference proteome</keyword>
<evidence type="ECO:0000313" key="3">
    <source>
        <dbReference type="Proteomes" id="UP001501759"/>
    </source>
</evidence>
<dbReference type="InterPro" id="IPR047789">
    <property type="entry name" value="CU044_5270-like"/>
</dbReference>
<evidence type="ECO:0000313" key="2">
    <source>
        <dbReference type="EMBL" id="GAA5021430.1"/>
    </source>
</evidence>
<dbReference type="EMBL" id="BAABKB010000021">
    <property type="protein sequence ID" value="GAA5021430.1"/>
    <property type="molecule type" value="Genomic_DNA"/>
</dbReference>
<evidence type="ECO:0008006" key="4">
    <source>
        <dbReference type="Google" id="ProtNLM"/>
    </source>
</evidence>
<evidence type="ECO:0000256" key="1">
    <source>
        <dbReference type="SAM" id="MobiDB-lite"/>
    </source>
</evidence>
<dbReference type="NCBIfam" id="NF038083">
    <property type="entry name" value="CU044_5270_fam"/>
    <property type="match status" value="1"/>
</dbReference>
<dbReference type="RefSeq" id="WP_345654121.1">
    <property type="nucleotide sequence ID" value="NZ_BAABKB010000021.1"/>
</dbReference>
<dbReference type="Proteomes" id="UP001501759">
    <property type="component" value="Unassembled WGS sequence"/>
</dbReference>
<feature type="compositionally biased region" description="Low complexity" evidence="1">
    <location>
        <begin position="80"/>
        <end position="96"/>
    </location>
</feature>
<organism evidence="2 3">
    <name type="scientific">Streptomyces siamensis</name>
    <dbReference type="NCBI Taxonomy" id="1274986"/>
    <lineage>
        <taxon>Bacteria</taxon>
        <taxon>Bacillati</taxon>
        <taxon>Actinomycetota</taxon>
        <taxon>Actinomycetes</taxon>
        <taxon>Kitasatosporales</taxon>
        <taxon>Streptomycetaceae</taxon>
        <taxon>Streptomyces</taxon>
    </lineage>
</organism>